<evidence type="ECO:0000256" key="3">
    <source>
        <dbReference type="PIRSR" id="PIRSR001434-2"/>
    </source>
</evidence>
<dbReference type="GO" id="GO:0019346">
    <property type="term" value="P:transsulfuration"/>
    <property type="evidence" value="ECO:0007669"/>
    <property type="project" value="InterPro"/>
</dbReference>
<dbReference type="STRING" id="1445510.YC6258_01226"/>
<keyword evidence="5" id="KW-0808">Transferase</keyword>
<dbReference type="Pfam" id="PF01053">
    <property type="entry name" value="Cys_Met_Meta_PP"/>
    <property type="match status" value="1"/>
</dbReference>
<keyword evidence="2 3" id="KW-0663">Pyridoxal phosphate</keyword>
<dbReference type="SUPFAM" id="SSF53383">
    <property type="entry name" value="PLP-dependent transferases"/>
    <property type="match status" value="1"/>
</dbReference>
<evidence type="ECO:0000313" key="6">
    <source>
        <dbReference type="Proteomes" id="UP000032266"/>
    </source>
</evidence>
<sequence length="413" mass="45276">MSTETKRGFTTQILHGDRQSTIEHGSNCKPIHTAIAYGYKDAREIAEVFQGSKPGYSYGRQNNPTTTALENKITAMEQGTGSVAFSTGMAAISAVMLTLLRQGDHLIASRFIFGNTNSFLNTLMNFGIEVSFVDATDSAQVAAAVQPNTRMVFVETIANPCTQIADLKGIGQLCQEKQLVFVIDNTMTSPYLFKPIKVGASLSINSLSKCIAGHGDVLGGAVTELGQFDWSRYDNIIDTYKKGDSRNWALTQIKKKGLRDTGATLDSMAAHHIAVGAETLALRMSKISDNALKLAQFLNQQEKIVKVFYPGLTEHPEHDRATELFMAYGGLISINLDPALDCFEFLNRLQVPIISSHLGDNRTLLIPVAHTIFYEMGPERRASMGIDDNTIRISVGIEDIEDLINDFDRVLNG</sequence>
<keyword evidence="6" id="KW-1185">Reference proteome</keyword>
<dbReference type="KEGG" id="gsn:YC6258_01226"/>
<dbReference type="GO" id="GO:0005737">
    <property type="term" value="C:cytoplasm"/>
    <property type="evidence" value="ECO:0007669"/>
    <property type="project" value="TreeGrafter"/>
</dbReference>
<reference evidence="5 6" key="1">
    <citation type="submission" date="2014-01" db="EMBL/GenBank/DDBJ databases">
        <title>Full genme sequencing of cellulolytic bacterium Gynuella sunshinyii YC6258T gen. nov., sp. nov.</title>
        <authorList>
            <person name="Khan H."/>
            <person name="Chung E.J."/>
            <person name="Chung Y.R."/>
        </authorList>
    </citation>
    <scope>NUCLEOTIDE SEQUENCE [LARGE SCALE GENOMIC DNA]</scope>
    <source>
        <strain evidence="5 6">YC6258</strain>
    </source>
</reference>
<organism evidence="5 6">
    <name type="scientific">Gynuella sunshinyii YC6258</name>
    <dbReference type="NCBI Taxonomy" id="1445510"/>
    <lineage>
        <taxon>Bacteria</taxon>
        <taxon>Pseudomonadati</taxon>
        <taxon>Pseudomonadota</taxon>
        <taxon>Gammaproteobacteria</taxon>
        <taxon>Oceanospirillales</taxon>
        <taxon>Saccharospirillaceae</taxon>
        <taxon>Gynuella</taxon>
    </lineage>
</organism>
<dbReference type="NCBIfam" id="NF004609">
    <property type="entry name" value="PRK05939.1"/>
    <property type="match status" value="1"/>
</dbReference>
<evidence type="ECO:0000256" key="1">
    <source>
        <dbReference type="ARBA" id="ARBA00001933"/>
    </source>
</evidence>
<dbReference type="Gene3D" id="3.90.1150.10">
    <property type="entry name" value="Aspartate Aminotransferase, domain 1"/>
    <property type="match status" value="1"/>
</dbReference>
<dbReference type="HOGENOM" id="CLU_018986_4_0_6"/>
<dbReference type="PATRIC" id="fig|1445510.3.peg.1195"/>
<dbReference type="InterPro" id="IPR015422">
    <property type="entry name" value="PyrdxlP-dep_Trfase_small"/>
</dbReference>
<dbReference type="PIRSF" id="PIRSF001434">
    <property type="entry name" value="CGS"/>
    <property type="match status" value="1"/>
</dbReference>
<dbReference type="InterPro" id="IPR015421">
    <property type="entry name" value="PyrdxlP-dep_Trfase_major"/>
</dbReference>
<dbReference type="RefSeq" id="WP_044616122.1">
    <property type="nucleotide sequence ID" value="NZ_CP007142.1"/>
</dbReference>
<dbReference type="EC" id="2.5.1.49" evidence="5"/>
<dbReference type="FunFam" id="3.40.640.10:FF:000046">
    <property type="entry name" value="Cystathionine gamma-lyase"/>
    <property type="match status" value="1"/>
</dbReference>
<evidence type="ECO:0000256" key="2">
    <source>
        <dbReference type="ARBA" id="ARBA00022898"/>
    </source>
</evidence>
<protein>
    <submittedName>
        <fullName evidence="5">O-acetylhomoserine sulfhydrylase</fullName>
        <ecNumber evidence="5">2.5.1.48</ecNumber>
        <ecNumber evidence="5">2.5.1.49</ecNumber>
    </submittedName>
</protein>
<dbReference type="Proteomes" id="UP000032266">
    <property type="component" value="Chromosome"/>
</dbReference>
<dbReference type="EMBL" id="CP007142">
    <property type="protein sequence ID" value="AJQ93274.1"/>
    <property type="molecule type" value="Genomic_DNA"/>
</dbReference>
<comment type="cofactor">
    <cofactor evidence="1 4">
        <name>pyridoxal 5'-phosphate</name>
        <dbReference type="ChEBI" id="CHEBI:597326"/>
    </cofactor>
</comment>
<dbReference type="GO" id="GO:0030170">
    <property type="term" value="F:pyridoxal phosphate binding"/>
    <property type="evidence" value="ECO:0007669"/>
    <property type="project" value="InterPro"/>
</dbReference>
<accession>A0A0C5VSM6</accession>
<gene>
    <name evidence="5" type="ORF">YC6258_01226</name>
</gene>
<dbReference type="GO" id="GO:0003962">
    <property type="term" value="F:cystathionine gamma-synthase activity"/>
    <property type="evidence" value="ECO:0007669"/>
    <property type="project" value="UniProtKB-EC"/>
</dbReference>
<dbReference type="Gene3D" id="3.40.640.10">
    <property type="entry name" value="Type I PLP-dependent aspartate aminotransferase-like (Major domain)"/>
    <property type="match status" value="1"/>
</dbReference>
<dbReference type="PANTHER" id="PTHR11808">
    <property type="entry name" value="TRANS-SULFURATION ENZYME FAMILY MEMBER"/>
    <property type="match status" value="1"/>
</dbReference>
<dbReference type="OrthoDB" id="9805807at2"/>
<comment type="similarity">
    <text evidence="4">Belongs to the trans-sulfuration enzymes family.</text>
</comment>
<dbReference type="InterPro" id="IPR000277">
    <property type="entry name" value="Cys/Met-Metab_PyrdxlP-dep_enz"/>
</dbReference>
<name>A0A0C5VSM6_9GAMM</name>
<dbReference type="AlphaFoldDB" id="A0A0C5VSM6"/>
<evidence type="ECO:0000313" key="5">
    <source>
        <dbReference type="EMBL" id="AJQ93274.1"/>
    </source>
</evidence>
<dbReference type="GO" id="GO:0003961">
    <property type="term" value="F:O-acetylhomoserine aminocarboxypropyltransferase activity"/>
    <property type="evidence" value="ECO:0007669"/>
    <property type="project" value="UniProtKB-EC"/>
</dbReference>
<dbReference type="EC" id="2.5.1.48" evidence="5"/>
<proteinExistence type="inferred from homology"/>
<evidence type="ECO:0000256" key="4">
    <source>
        <dbReference type="RuleBase" id="RU362118"/>
    </source>
</evidence>
<dbReference type="GO" id="GO:0016846">
    <property type="term" value="F:carbon-sulfur lyase activity"/>
    <property type="evidence" value="ECO:0007669"/>
    <property type="project" value="TreeGrafter"/>
</dbReference>
<dbReference type="InterPro" id="IPR015424">
    <property type="entry name" value="PyrdxlP-dep_Trfase"/>
</dbReference>
<feature type="modified residue" description="N6-(pyridoxal phosphate)lysine" evidence="3">
    <location>
        <position position="209"/>
    </location>
</feature>
<dbReference type="PANTHER" id="PTHR11808:SF80">
    <property type="entry name" value="CYSTATHIONINE GAMMA-LYASE"/>
    <property type="match status" value="1"/>
</dbReference>